<evidence type="ECO:0000313" key="3">
    <source>
        <dbReference type="Proteomes" id="UP000077248"/>
    </source>
</evidence>
<name>A0A177DN18_ALTAL</name>
<dbReference type="KEGG" id="aalt:CC77DRAFT_67694"/>
<dbReference type="VEuPathDB" id="FungiDB:CC77DRAFT_67694"/>
<dbReference type="GeneID" id="29118322"/>
<dbReference type="PANTHER" id="PTHR24148">
    <property type="entry name" value="ANKYRIN REPEAT DOMAIN-CONTAINING PROTEIN 39 HOMOLOG-RELATED"/>
    <property type="match status" value="1"/>
</dbReference>
<organism evidence="2 3">
    <name type="scientific">Alternaria alternata</name>
    <name type="common">Alternaria rot fungus</name>
    <name type="synonym">Torula alternata</name>
    <dbReference type="NCBI Taxonomy" id="5599"/>
    <lineage>
        <taxon>Eukaryota</taxon>
        <taxon>Fungi</taxon>
        <taxon>Dikarya</taxon>
        <taxon>Ascomycota</taxon>
        <taxon>Pezizomycotina</taxon>
        <taxon>Dothideomycetes</taxon>
        <taxon>Pleosporomycetidae</taxon>
        <taxon>Pleosporales</taxon>
        <taxon>Pleosporineae</taxon>
        <taxon>Pleosporaceae</taxon>
        <taxon>Alternaria</taxon>
        <taxon>Alternaria sect. Alternaria</taxon>
        <taxon>Alternaria alternata complex</taxon>
    </lineage>
</organism>
<dbReference type="OMA" id="VWIQQEA"/>
<feature type="domain" description="Heterokaryon incompatibility" evidence="1">
    <location>
        <begin position="54"/>
        <end position="214"/>
    </location>
</feature>
<dbReference type="Pfam" id="PF06985">
    <property type="entry name" value="HET"/>
    <property type="match status" value="1"/>
</dbReference>
<dbReference type="InterPro" id="IPR052895">
    <property type="entry name" value="HetReg/Transcr_Mod"/>
</dbReference>
<dbReference type="AlphaFoldDB" id="A0A177DN18"/>
<keyword evidence="3" id="KW-1185">Reference proteome</keyword>
<dbReference type="STRING" id="5599.A0A177DN18"/>
<dbReference type="EMBL" id="KV441478">
    <property type="protein sequence ID" value="OAG20551.1"/>
    <property type="molecule type" value="Genomic_DNA"/>
</dbReference>
<proteinExistence type="predicted"/>
<dbReference type="RefSeq" id="XP_018385972.1">
    <property type="nucleotide sequence ID" value="XM_018532728.1"/>
</dbReference>
<reference evidence="2 3" key="1">
    <citation type="submission" date="2016-05" db="EMBL/GenBank/DDBJ databases">
        <title>Comparative analysis of secretome profiles of manganese(II)-oxidizing ascomycete fungi.</title>
        <authorList>
            <consortium name="DOE Joint Genome Institute"/>
            <person name="Zeiner C.A."/>
            <person name="Purvine S.O."/>
            <person name="Zink E.M."/>
            <person name="Wu S."/>
            <person name="Pasa-Tolic L."/>
            <person name="Chaput D.L."/>
            <person name="Haridas S."/>
            <person name="Grigoriev I.V."/>
            <person name="Santelli C.M."/>
            <person name="Hansel C.M."/>
        </authorList>
    </citation>
    <scope>NUCLEOTIDE SEQUENCE [LARGE SCALE GENOMIC DNA]</scope>
    <source>
        <strain evidence="2 3">SRC1lrK2f</strain>
    </source>
</reference>
<evidence type="ECO:0000313" key="2">
    <source>
        <dbReference type="EMBL" id="OAG20551.1"/>
    </source>
</evidence>
<sequence>MTSVLSLYESTDGLYSHLEGTGPVRLISLLAGRPSDKIHVKLVSTNLVDAANTYEATSYTWGDPTITHIISCNGRNFTVTISAYQFLWRLRLEDKDRLLWMDSICINQANHEEKAQQVPMMGDLYQKARRVVIWLGEACNDSDLAMDFAADLEISKSLEEFEYSSRISSNHPSYTRNTYLLNEANPSIDRRELIQSLCSLVQRPWTRRAWVQQEAALCNDTVVMCGSRSVPWDHFFAVSWMLTAPKAWQIPDWIEYDSMVNSLRALSHIQSTRQAISGGRSNTIWGTLSMMSACLATDPRDKIFATYGLLQQSRFRSGGSLAHKLPKVDYSLPWQVVYIQCAKLLCENVLFDWNQMLLRAGRAKQRDISLPSWVPDWRYTTELRLFLDHHYSAGGPQVEYHPYTLKFAQTPRRLRTDNDLYTYFTPSGKRKTLPIQSLALQFIMQDVVIYTSGCLDSEKRGSDFHCELAEFVKSTEQRLLALSPSTYISSETILEALAKTLLCSRDYKELLIEPEIKLESEYQKYLQSFLAGVVNHELPYARDFRLSSALDETQLCITARGYMCLVPKEIQNGDYIGVACGLQMPLAFRRVGQDAKGQLQYELYSEVYVHGMMCSQTWNLMEDYRPKLSAEEYAFLNSEPPSKVIQSPGTYKKRENFVSALDIGYEQVLATIGKRTIVFI</sequence>
<dbReference type="InterPro" id="IPR010730">
    <property type="entry name" value="HET"/>
</dbReference>
<protein>
    <submittedName>
        <fullName evidence="2">HET-domain-containing protein</fullName>
    </submittedName>
</protein>
<accession>A0A177DN18</accession>
<gene>
    <name evidence="2" type="ORF">CC77DRAFT_67694</name>
</gene>
<dbReference type="PANTHER" id="PTHR24148:SF64">
    <property type="entry name" value="HETEROKARYON INCOMPATIBILITY DOMAIN-CONTAINING PROTEIN"/>
    <property type="match status" value="1"/>
</dbReference>
<dbReference type="Proteomes" id="UP000077248">
    <property type="component" value="Unassembled WGS sequence"/>
</dbReference>
<evidence type="ECO:0000259" key="1">
    <source>
        <dbReference type="Pfam" id="PF06985"/>
    </source>
</evidence>